<keyword evidence="1" id="KW-0175">Coiled coil</keyword>
<evidence type="ECO:0008006" key="9">
    <source>
        <dbReference type="Google" id="ProtNLM"/>
    </source>
</evidence>
<reference evidence="7 8" key="1">
    <citation type="journal article" date="2014" name="Genome Announc.">
        <title>Draft Genome Sequence of the Boron-Tolerant and Moderately Halotolerant Bacterium Gracilibacillus boraciitolerans JCM 21714T.</title>
        <authorList>
            <person name="Ahmed I."/>
            <person name="Oshima K."/>
            <person name="Suda W."/>
            <person name="Kitamura K."/>
            <person name="Iida T."/>
            <person name="Ohmori Y."/>
            <person name="Fujiwara T."/>
            <person name="Hattori M."/>
            <person name="Ohkuma M."/>
        </authorList>
    </citation>
    <scope>NUCLEOTIDE SEQUENCE [LARGE SCALE GENOMIC DNA]</scope>
    <source>
        <strain evidence="7 8">JCM 21714</strain>
    </source>
</reference>
<dbReference type="RefSeq" id="WP_035723319.1">
    <property type="nucleotide sequence ID" value="NZ_BAVS01000010.1"/>
</dbReference>
<feature type="domain" description="Predicted membrane protein YciQ-like C-terminal" evidence="6">
    <location>
        <begin position="286"/>
        <end position="460"/>
    </location>
</feature>
<evidence type="ECO:0000259" key="5">
    <source>
        <dbReference type="Pfam" id="PF09972"/>
    </source>
</evidence>
<feature type="coiled-coil region" evidence="1">
    <location>
        <begin position="211"/>
        <end position="238"/>
    </location>
</feature>
<dbReference type="OrthoDB" id="5507254at2"/>
<evidence type="ECO:0000256" key="3">
    <source>
        <dbReference type="SAM" id="Phobius"/>
    </source>
</evidence>
<proteinExistence type="predicted"/>
<feature type="transmembrane region" description="Helical" evidence="3">
    <location>
        <begin position="421"/>
        <end position="442"/>
    </location>
</feature>
<feature type="region of interest" description="Disordered" evidence="2">
    <location>
        <begin position="544"/>
        <end position="568"/>
    </location>
</feature>
<name>W4VK60_9BACI</name>
<keyword evidence="4" id="KW-0732">Signal</keyword>
<dbReference type="Pfam" id="PF09972">
    <property type="entry name" value="DUF2207"/>
    <property type="match status" value="1"/>
</dbReference>
<dbReference type="EMBL" id="BAVS01000010">
    <property type="protein sequence ID" value="GAE93154.1"/>
    <property type="molecule type" value="Genomic_DNA"/>
</dbReference>
<organism evidence="7 8">
    <name type="scientific">Gracilibacillus boraciitolerans JCM 21714</name>
    <dbReference type="NCBI Taxonomy" id="1298598"/>
    <lineage>
        <taxon>Bacteria</taxon>
        <taxon>Bacillati</taxon>
        <taxon>Bacillota</taxon>
        <taxon>Bacilli</taxon>
        <taxon>Bacillales</taxon>
        <taxon>Bacillaceae</taxon>
        <taxon>Gracilibacillus</taxon>
    </lineage>
</organism>
<evidence type="ECO:0000259" key="6">
    <source>
        <dbReference type="Pfam" id="PF20990"/>
    </source>
</evidence>
<protein>
    <recommendedName>
        <fullName evidence="9">DUF2207 domain-containing protein</fullName>
    </recommendedName>
</protein>
<feature type="chain" id="PRO_5004850883" description="DUF2207 domain-containing protein" evidence="4">
    <location>
        <begin position="24"/>
        <end position="568"/>
    </location>
</feature>
<feature type="compositionally biased region" description="Gly residues" evidence="2">
    <location>
        <begin position="550"/>
        <end position="568"/>
    </location>
</feature>
<keyword evidence="8" id="KW-1185">Reference proteome</keyword>
<dbReference type="InterPro" id="IPR018702">
    <property type="entry name" value="DUF2207"/>
</dbReference>
<dbReference type="InterPro" id="IPR048389">
    <property type="entry name" value="YciQ-like_C"/>
</dbReference>
<gene>
    <name evidence="7" type="ORF">JCM21714_2205</name>
</gene>
<keyword evidence="3" id="KW-0472">Membrane</keyword>
<comment type="caution">
    <text evidence="7">The sequence shown here is derived from an EMBL/GenBank/DDBJ whole genome shotgun (WGS) entry which is preliminary data.</text>
</comment>
<evidence type="ECO:0000313" key="8">
    <source>
        <dbReference type="Proteomes" id="UP000019102"/>
    </source>
</evidence>
<evidence type="ECO:0000313" key="7">
    <source>
        <dbReference type="EMBL" id="GAE93154.1"/>
    </source>
</evidence>
<evidence type="ECO:0000256" key="2">
    <source>
        <dbReference type="SAM" id="MobiDB-lite"/>
    </source>
</evidence>
<sequence length="568" mass="63989">MKKIAILFAFVFSIIFLPQQAFAVDFSIKNTEINAYLEENGNVQVTEQHTYQFDGEFNGITRTLIPKNHTQIKDVQAFENNHSLDVEQEKNLYKIHRSGGADEQIMIDISYTITNGVEADNELAQFYWPFFDTSNESTYQKMDIYIHPPQPSKEVLALGYDEAYETSNIGSDSIVHFDMGEIESGTKGDIRVAYDASLFSALSQIQDNTIRDEILGDKSRLEEEAAAYKNRQEILMRISPFILSAFTIYLIALFIVTRRKKNRKLWEVARSSSQSGLLPKQEMSLPATVLYMKNMSANSEFLSAALLDLVRKGGYAKRDEDNTFIITNANTDYRHESILINWLFYQIGDNGVFTLSSLEAYIENKDNHSSYQQDFQKWIQAVKEEIKQHELVDRQVGLRGITAVASLLLIPFSILLGVHSIFTWMFIAIFLCVTLLLFAIIYQPKTVEGIRISQKWKEFSSNYDNISEKEWNNWMSDQQMQAFIYALGTGNKSMQKKSEVLSKRLQPKTPADMSLQTTDIMMFVLLASTLTNKFDKANTTVSAAANSNGGVPGGGTGVGGGGGGSGAF</sequence>
<accession>W4VK60</accession>
<keyword evidence="3" id="KW-1133">Transmembrane helix</keyword>
<feature type="transmembrane region" description="Helical" evidence="3">
    <location>
        <begin position="234"/>
        <end position="256"/>
    </location>
</feature>
<dbReference type="Proteomes" id="UP000019102">
    <property type="component" value="Unassembled WGS sequence"/>
</dbReference>
<feature type="signal peptide" evidence="4">
    <location>
        <begin position="1"/>
        <end position="23"/>
    </location>
</feature>
<feature type="domain" description="DUF2207" evidence="5">
    <location>
        <begin position="27"/>
        <end position="193"/>
    </location>
</feature>
<dbReference type="Pfam" id="PF20990">
    <property type="entry name" value="DUF2207_C"/>
    <property type="match status" value="1"/>
</dbReference>
<evidence type="ECO:0000256" key="1">
    <source>
        <dbReference type="SAM" id="Coils"/>
    </source>
</evidence>
<evidence type="ECO:0000256" key="4">
    <source>
        <dbReference type="SAM" id="SignalP"/>
    </source>
</evidence>
<keyword evidence="3" id="KW-0812">Transmembrane</keyword>
<dbReference type="STRING" id="1298598.JCM21714_2205"/>
<dbReference type="AlphaFoldDB" id="W4VK60"/>
<dbReference type="eggNOG" id="COG4907">
    <property type="taxonomic scope" value="Bacteria"/>
</dbReference>
<feature type="transmembrane region" description="Helical" evidence="3">
    <location>
        <begin position="396"/>
        <end position="415"/>
    </location>
</feature>